<protein>
    <submittedName>
        <fullName evidence="1">Uncharacterized protein</fullName>
    </submittedName>
</protein>
<accession>A0A1J7J9E8</accession>
<keyword evidence="2" id="KW-1185">Reference proteome</keyword>
<name>A0A1J7J9E8_9PEZI</name>
<evidence type="ECO:0000313" key="2">
    <source>
        <dbReference type="Proteomes" id="UP000182658"/>
    </source>
</evidence>
<sequence>MSPAQTAGTCTEATAVPNGGMSKWSTEPVCTMNTPFDGSWVTAKFLPSFGQIHHDLESKAGGVVVSIMTGKRQPDPHDSSRVLGTPEPEDEVQIHLQYQDSLELSCVRRRFELVQYTDSRVEEGARSGHNQQLEATCVDPCAQTRVGSDGTRKQALSRCRPNQEIVMTSYKGKLFVDDTETPRTTMSRNVYYTTTTRYHRLQIGLCRAVGP</sequence>
<dbReference type="EMBL" id="KV875104">
    <property type="protein sequence ID" value="OIW24154.1"/>
    <property type="molecule type" value="Genomic_DNA"/>
</dbReference>
<dbReference type="InParanoid" id="A0A1J7J9E8"/>
<dbReference type="AlphaFoldDB" id="A0A1J7J9E8"/>
<proteinExistence type="predicted"/>
<organism evidence="1 2">
    <name type="scientific">Coniochaeta ligniaria NRRL 30616</name>
    <dbReference type="NCBI Taxonomy" id="1408157"/>
    <lineage>
        <taxon>Eukaryota</taxon>
        <taxon>Fungi</taxon>
        <taxon>Dikarya</taxon>
        <taxon>Ascomycota</taxon>
        <taxon>Pezizomycotina</taxon>
        <taxon>Sordariomycetes</taxon>
        <taxon>Sordariomycetidae</taxon>
        <taxon>Coniochaetales</taxon>
        <taxon>Coniochaetaceae</taxon>
        <taxon>Coniochaeta</taxon>
    </lineage>
</organism>
<gene>
    <name evidence="1" type="ORF">CONLIGDRAFT_648948</name>
</gene>
<reference evidence="1 2" key="1">
    <citation type="submission" date="2016-10" db="EMBL/GenBank/DDBJ databases">
        <title>Draft genome sequence of Coniochaeta ligniaria NRRL30616, a lignocellulolytic fungus for bioabatement of inhibitors in plant biomass hydrolysates.</title>
        <authorList>
            <consortium name="DOE Joint Genome Institute"/>
            <person name="Jimenez D.J."/>
            <person name="Hector R.E."/>
            <person name="Riley R."/>
            <person name="Sun H."/>
            <person name="Grigoriev I.V."/>
            <person name="Van Elsas J.D."/>
            <person name="Nichols N.N."/>
        </authorList>
    </citation>
    <scope>NUCLEOTIDE SEQUENCE [LARGE SCALE GENOMIC DNA]</scope>
    <source>
        <strain evidence="1 2">NRRL 30616</strain>
    </source>
</reference>
<evidence type="ECO:0000313" key="1">
    <source>
        <dbReference type="EMBL" id="OIW24154.1"/>
    </source>
</evidence>
<dbReference type="Proteomes" id="UP000182658">
    <property type="component" value="Unassembled WGS sequence"/>
</dbReference>